<gene>
    <name evidence="1" type="ORF">BU25DRAFT_421317</name>
</gene>
<sequence>MAVLESAALRPHVPLRDMISAPPQPPSALTAHTSGMASTAPRPAIESPRISANPGRVLSKGSPLLLCNTTRTIGYRFKPSAADLGNAKPSKTSQSGKIDTYLPAGPRVADVVTREFSRDLHVIDSGGLEVLARRQMDDISAPALGRRRADLVRGTYLGWC</sequence>
<organism evidence="1 2">
    <name type="scientific">Macroventuria anomochaeta</name>
    <dbReference type="NCBI Taxonomy" id="301207"/>
    <lineage>
        <taxon>Eukaryota</taxon>
        <taxon>Fungi</taxon>
        <taxon>Dikarya</taxon>
        <taxon>Ascomycota</taxon>
        <taxon>Pezizomycotina</taxon>
        <taxon>Dothideomycetes</taxon>
        <taxon>Pleosporomycetidae</taxon>
        <taxon>Pleosporales</taxon>
        <taxon>Pleosporineae</taxon>
        <taxon>Didymellaceae</taxon>
        <taxon>Macroventuria</taxon>
    </lineage>
</organism>
<accession>A0ACB6S2M5</accession>
<dbReference type="EMBL" id="MU006715">
    <property type="protein sequence ID" value="KAF2627777.1"/>
    <property type="molecule type" value="Genomic_DNA"/>
</dbReference>
<reference evidence="1" key="1">
    <citation type="journal article" date="2020" name="Stud. Mycol.">
        <title>101 Dothideomycetes genomes: a test case for predicting lifestyles and emergence of pathogens.</title>
        <authorList>
            <person name="Haridas S."/>
            <person name="Albert R."/>
            <person name="Binder M."/>
            <person name="Bloem J."/>
            <person name="Labutti K."/>
            <person name="Salamov A."/>
            <person name="Andreopoulos B."/>
            <person name="Baker S."/>
            <person name="Barry K."/>
            <person name="Bills G."/>
            <person name="Bluhm B."/>
            <person name="Cannon C."/>
            <person name="Castanera R."/>
            <person name="Culley D."/>
            <person name="Daum C."/>
            <person name="Ezra D."/>
            <person name="Gonzalez J."/>
            <person name="Henrissat B."/>
            <person name="Kuo A."/>
            <person name="Liang C."/>
            <person name="Lipzen A."/>
            <person name="Lutzoni F."/>
            <person name="Magnuson J."/>
            <person name="Mondo S."/>
            <person name="Nolan M."/>
            <person name="Ohm R."/>
            <person name="Pangilinan J."/>
            <person name="Park H.-J."/>
            <person name="Ramirez L."/>
            <person name="Alfaro M."/>
            <person name="Sun H."/>
            <person name="Tritt A."/>
            <person name="Yoshinaga Y."/>
            <person name="Zwiers L.-H."/>
            <person name="Turgeon B."/>
            <person name="Goodwin S."/>
            <person name="Spatafora J."/>
            <person name="Crous P."/>
            <person name="Grigoriev I."/>
        </authorList>
    </citation>
    <scope>NUCLEOTIDE SEQUENCE</scope>
    <source>
        <strain evidence="1">CBS 525.71</strain>
    </source>
</reference>
<evidence type="ECO:0000313" key="2">
    <source>
        <dbReference type="Proteomes" id="UP000799754"/>
    </source>
</evidence>
<comment type="caution">
    <text evidence="1">The sequence shown here is derived from an EMBL/GenBank/DDBJ whole genome shotgun (WGS) entry which is preliminary data.</text>
</comment>
<evidence type="ECO:0000313" key="1">
    <source>
        <dbReference type="EMBL" id="KAF2627777.1"/>
    </source>
</evidence>
<name>A0ACB6S2M5_9PLEO</name>
<proteinExistence type="predicted"/>
<dbReference type="Proteomes" id="UP000799754">
    <property type="component" value="Unassembled WGS sequence"/>
</dbReference>
<keyword evidence="2" id="KW-1185">Reference proteome</keyword>
<protein>
    <submittedName>
        <fullName evidence="1">Uncharacterized protein</fullName>
    </submittedName>
</protein>